<dbReference type="Pfam" id="PF24809">
    <property type="entry name" value="DUF7708"/>
    <property type="match status" value="1"/>
</dbReference>
<feature type="region of interest" description="Disordered" evidence="2">
    <location>
        <begin position="1042"/>
        <end position="1139"/>
    </location>
</feature>
<dbReference type="Proteomes" id="UP001150238">
    <property type="component" value="Unassembled WGS sequence"/>
</dbReference>
<name>A0A9W9AKQ3_9AGAR</name>
<dbReference type="Gene3D" id="3.40.50.300">
    <property type="entry name" value="P-loop containing nucleotide triphosphate hydrolases"/>
    <property type="match status" value="1"/>
</dbReference>
<protein>
    <recommendedName>
        <fullName evidence="7">NACHT domain-containing protein</fullName>
    </recommendedName>
</protein>
<feature type="compositionally biased region" description="Acidic residues" evidence="2">
    <location>
        <begin position="1065"/>
        <end position="1091"/>
    </location>
</feature>
<evidence type="ECO:0000313" key="5">
    <source>
        <dbReference type="EMBL" id="KAJ4484205.1"/>
    </source>
</evidence>
<evidence type="ECO:0000259" key="4">
    <source>
        <dbReference type="Pfam" id="PF24883"/>
    </source>
</evidence>
<reference evidence="5" key="2">
    <citation type="journal article" date="2023" name="Proc. Natl. Acad. Sci. U.S.A.">
        <title>A global phylogenomic analysis of the shiitake genus Lentinula.</title>
        <authorList>
            <person name="Sierra-Patev S."/>
            <person name="Min B."/>
            <person name="Naranjo-Ortiz M."/>
            <person name="Looney B."/>
            <person name="Konkel Z."/>
            <person name="Slot J.C."/>
            <person name="Sakamoto Y."/>
            <person name="Steenwyk J.L."/>
            <person name="Rokas A."/>
            <person name="Carro J."/>
            <person name="Camarero S."/>
            <person name="Ferreira P."/>
            <person name="Molpeceres G."/>
            <person name="Ruiz-Duenas F.J."/>
            <person name="Serrano A."/>
            <person name="Henrissat B."/>
            <person name="Drula E."/>
            <person name="Hughes K.W."/>
            <person name="Mata J.L."/>
            <person name="Ishikawa N.K."/>
            <person name="Vargas-Isla R."/>
            <person name="Ushijima S."/>
            <person name="Smith C.A."/>
            <person name="Donoghue J."/>
            <person name="Ahrendt S."/>
            <person name="Andreopoulos W."/>
            <person name="He G."/>
            <person name="LaButti K."/>
            <person name="Lipzen A."/>
            <person name="Ng V."/>
            <person name="Riley R."/>
            <person name="Sandor L."/>
            <person name="Barry K."/>
            <person name="Martinez A.T."/>
            <person name="Xiao Y."/>
            <person name="Gibbons J.G."/>
            <person name="Terashima K."/>
            <person name="Grigoriev I.V."/>
            <person name="Hibbett D."/>
        </authorList>
    </citation>
    <scope>NUCLEOTIDE SEQUENCE</scope>
    <source>
        <strain evidence="5">Sp2 HRB7682 ss15</strain>
    </source>
</reference>
<gene>
    <name evidence="5" type="ORF">C8J55DRAFT_38093</name>
</gene>
<proteinExistence type="predicted"/>
<reference evidence="5" key="1">
    <citation type="submission" date="2022-08" db="EMBL/GenBank/DDBJ databases">
        <authorList>
            <consortium name="DOE Joint Genome Institute"/>
            <person name="Min B."/>
            <person name="Riley R."/>
            <person name="Sierra-Patev S."/>
            <person name="Naranjo-Ortiz M."/>
            <person name="Looney B."/>
            <person name="Konkel Z."/>
            <person name="Slot J.C."/>
            <person name="Sakamoto Y."/>
            <person name="Steenwyk J.L."/>
            <person name="Rokas A."/>
            <person name="Carro J."/>
            <person name="Camarero S."/>
            <person name="Ferreira P."/>
            <person name="Molpeceres G."/>
            <person name="Ruiz-Duenas F.J."/>
            <person name="Serrano A."/>
            <person name="Henrissat B."/>
            <person name="Drula E."/>
            <person name="Hughes K.W."/>
            <person name="Mata J.L."/>
            <person name="Ishikawa N.K."/>
            <person name="Vargas-Isla R."/>
            <person name="Ushijima S."/>
            <person name="Smith C.A."/>
            <person name="Ahrendt S."/>
            <person name="Andreopoulos W."/>
            <person name="He G."/>
            <person name="Labutti K."/>
            <person name="Lipzen A."/>
            <person name="Ng V."/>
            <person name="Sandor L."/>
            <person name="Barry K."/>
            <person name="Martinez A.T."/>
            <person name="Xiao Y."/>
            <person name="Gibbons J.G."/>
            <person name="Terashima K."/>
            <person name="Hibbett D.S."/>
            <person name="Grigoriev I.V."/>
        </authorList>
    </citation>
    <scope>NUCLEOTIDE SEQUENCE</scope>
    <source>
        <strain evidence="5">Sp2 HRB7682 ss15</strain>
    </source>
</reference>
<evidence type="ECO:0000259" key="3">
    <source>
        <dbReference type="Pfam" id="PF24809"/>
    </source>
</evidence>
<evidence type="ECO:0000256" key="1">
    <source>
        <dbReference type="ARBA" id="ARBA00022737"/>
    </source>
</evidence>
<sequence>MGLGFDNFAMSMTPPSAFQRALDQYLQTLPSHKRKSKFLLSCYNAESPVTPESLNETIAEAEERASQRSSRKILRKVVAPVITALKDYFTVVDTLVSSSMPAAIVWGAIKVIIEGIDRCATLFDTIKSQLRALTVMLQRISEYEDLYGDSTILQDLLCKTYVEIFRFWSRIDRECDQYGIKSFLRVAVSFSTKKLDESIQEIETNVDTIDKLVPIIEARRARGEQEDAGRERFEAGIERLEARVERQAQREFREMYQDDRYNERYYSISSWLDSREAIESNQSRHDMNLRRHSIGTCAWLTDNTDYRNWEQGASSPSIIWCHAPPGTGKSVLCSQVIRRLMDIPSVTCAYLFYQFDAPYTSVETLRLLTAQLITSSYLTYRHKISDELYLMSQGARTFDSLSACINMLLPQFQTVYLLLDGLDEECVKDRWSEACRVIDFLVGMSKAHPSIVRLWFSSQDRSSIRTKMEKFTICNFHEPMKEDVGIFLTSVSSELEDLIASEQAKSFLLEKLQRRGESNFLWVNLMINTLREEASSPVEVTRLLEDGLPSTLDEYYRRIFERIEVSQRALVCKVFSLIAFARRPLRMSELREAIGILSIDTPTSLSSRHIPFEPHLRKLFAPLIQIYPIAESEDYTCRLFHSTVRDFLRKYGGKVFPEFSSGLVVSPGISAQACLAYLRQQRYSLTLRHEDELWLDSNGNAVKEHSFLLYAAKYWDKHFDEVLGDEETRNAIVSFITSSNFQTFVQIQSLWLENRFTIFRQSNGCECDDCTRIRFLVRVFPLWLINGSEVTNERRLWASYRRFIHDWRHFLSCANCEKRGCLFARCAGEIDRCWWGALGPRNFLSRLQGRYRSFSFQREGIVTTEPGPSFEGISQEGDKMKILRLNASDASSGTLTFTCEHWSICSTRTDNIVLENTQMISVSESESSWAVYATALTVTSNRKQVGRAPLVAFTLDCQYMRIGTQLFELKNDKYYVSLYDTLSGDRYPTYVEEFAVRGPYAVFASRRRVKQEDIRKTGVSDDAVANLGVDFNAMEEMVLLDDDDSSSSISSPENRSSSSIWSSSDDSELNDAYESWSEGDTDVPEGVEFEEDRITPWSGPLRDSDEVGSSSESSSDSETSEQENEFPQPIGALDESSDEEIEFDPQVAGYGRWYDEDEDDGDDEDAYMYYAYGPTALFKTRPELQASISVFLIRSSDESPLLPAKLFHFTQELPISLYDSPPAIHPFKSLIVWPIGRGDVLFADFSCQSYFTRKLRLTTSNSAHISVKCHFSNCGQYLFIAAFEGQRKPAKKMEDAIGIKVALLVLTYRLSESKTTRSPPRLIHRTRLDLGQKSSIAVSSFPFTLTWTSTNVYLTCSDNTLKVFRIDLFSSTAEVQKTCPTVAVPQKAIILPSTATKRKVHYMPPTPTDLKAKILIESEARVKGDFEVKTELHLGYEHHRGGGVFGMEGAPVPISPPIGCFVDEDQDLGCWGPWKDLADVPDDFGIGHLDRRLEKFDFDDDCDLEPYIF</sequence>
<accession>A0A9W9AKQ3</accession>
<evidence type="ECO:0008006" key="7">
    <source>
        <dbReference type="Google" id="ProtNLM"/>
    </source>
</evidence>
<organism evidence="5 6">
    <name type="scientific">Lentinula lateritia</name>
    <dbReference type="NCBI Taxonomy" id="40482"/>
    <lineage>
        <taxon>Eukaryota</taxon>
        <taxon>Fungi</taxon>
        <taxon>Dikarya</taxon>
        <taxon>Basidiomycota</taxon>
        <taxon>Agaricomycotina</taxon>
        <taxon>Agaricomycetes</taxon>
        <taxon>Agaricomycetidae</taxon>
        <taxon>Agaricales</taxon>
        <taxon>Marasmiineae</taxon>
        <taxon>Omphalotaceae</taxon>
        <taxon>Lentinula</taxon>
    </lineage>
</organism>
<feature type="domain" description="DUF7708" evidence="3">
    <location>
        <begin position="82"/>
        <end position="213"/>
    </location>
</feature>
<keyword evidence="1" id="KW-0677">Repeat</keyword>
<feature type="domain" description="Nephrocystin 3-like N-terminal" evidence="4">
    <location>
        <begin position="295"/>
        <end position="458"/>
    </location>
</feature>
<feature type="compositionally biased region" description="Low complexity" evidence="2">
    <location>
        <begin position="1046"/>
        <end position="1064"/>
    </location>
</feature>
<dbReference type="InterPro" id="IPR027417">
    <property type="entry name" value="P-loop_NTPase"/>
</dbReference>
<evidence type="ECO:0000256" key="2">
    <source>
        <dbReference type="SAM" id="MobiDB-lite"/>
    </source>
</evidence>
<evidence type="ECO:0000313" key="6">
    <source>
        <dbReference type="Proteomes" id="UP001150238"/>
    </source>
</evidence>
<dbReference type="PANTHER" id="PTHR10039:SF17">
    <property type="entry name" value="FUNGAL STAND N-TERMINAL GOODBYE DOMAIN-CONTAINING PROTEIN-RELATED"/>
    <property type="match status" value="1"/>
</dbReference>
<comment type="caution">
    <text evidence="5">The sequence shown here is derived from an EMBL/GenBank/DDBJ whole genome shotgun (WGS) entry which is preliminary data.</text>
</comment>
<dbReference type="EMBL" id="JANVFS010000012">
    <property type="protein sequence ID" value="KAJ4484205.1"/>
    <property type="molecule type" value="Genomic_DNA"/>
</dbReference>
<dbReference type="InterPro" id="IPR056125">
    <property type="entry name" value="DUF7708"/>
</dbReference>
<dbReference type="InterPro" id="IPR056884">
    <property type="entry name" value="NPHP3-like_N"/>
</dbReference>
<feature type="compositionally biased region" description="Low complexity" evidence="2">
    <location>
        <begin position="1107"/>
        <end position="1117"/>
    </location>
</feature>
<dbReference type="Pfam" id="PF24883">
    <property type="entry name" value="NPHP3_N"/>
    <property type="match status" value="1"/>
</dbReference>
<dbReference type="PANTHER" id="PTHR10039">
    <property type="entry name" value="AMELOGENIN"/>
    <property type="match status" value="1"/>
</dbReference>